<keyword evidence="5" id="KW-0418">Kinase</keyword>
<evidence type="ECO:0000313" key="13">
    <source>
        <dbReference type="EMBL" id="ABO98079.1"/>
    </source>
</evidence>
<evidence type="ECO:0000256" key="1">
    <source>
        <dbReference type="ARBA" id="ARBA00012513"/>
    </source>
</evidence>
<dbReference type="Pfam" id="PF00069">
    <property type="entry name" value="Pkinase"/>
    <property type="match status" value="1"/>
</dbReference>
<evidence type="ECO:0000256" key="10">
    <source>
        <dbReference type="RuleBase" id="RU000304"/>
    </source>
</evidence>
<feature type="region of interest" description="Disordered" evidence="11">
    <location>
        <begin position="214"/>
        <end position="236"/>
    </location>
</feature>
<dbReference type="RefSeq" id="XP_001419786.1">
    <property type="nucleotide sequence ID" value="XM_001419749.1"/>
</dbReference>
<evidence type="ECO:0000256" key="2">
    <source>
        <dbReference type="ARBA" id="ARBA00022527"/>
    </source>
</evidence>
<dbReference type="InterPro" id="IPR000719">
    <property type="entry name" value="Prot_kinase_dom"/>
</dbReference>
<dbReference type="FunFam" id="1.10.510.10:FF:000339">
    <property type="entry name" value="Serine/threonine-protein kinase SRPK-like protein"/>
    <property type="match status" value="1"/>
</dbReference>
<dbReference type="GO" id="GO:0000245">
    <property type="term" value="P:spliceosomal complex assembly"/>
    <property type="evidence" value="ECO:0007669"/>
    <property type="project" value="TreeGrafter"/>
</dbReference>
<dbReference type="PROSITE" id="PS00108">
    <property type="entry name" value="PROTEIN_KINASE_ST"/>
    <property type="match status" value="1"/>
</dbReference>
<dbReference type="InterPro" id="IPR051334">
    <property type="entry name" value="SRPK"/>
</dbReference>
<dbReference type="OrthoDB" id="2649at2759"/>
<dbReference type="SUPFAM" id="SSF56112">
    <property type="entry name" value="Protein kinase-like (PK-like)"/>
    <property type="match status" value="1"/>
</dbReference>
<dbReference type="PANTHER" id="PTHR47634">
    <property type="entry name" value="PROTEIN KINASE DOMAIN-CONTAINING PROTEIN-RELATED"/>
    <property type="match status" value="1"/>
</dbReference>
<dbReference type="AlphaFoldDB" id="A4S2P7"/>
<dbReference type="PROSITE" id="PS00107">
    <property type="entry name" value="PROTEIN_KINASE_ATP"/>
    <property type="match status" value="1"/>
</dbReference>
<dbReference type="OMA" id="NHKGPNG"/>
<evidence type="ECO:0000256" key="6">
    <source>
        <dbReference type="ARBA" id="ARBA00022840"/>
    </source>
</evidence>
<dbReference type="HOGENOM" id="CLU_000288_81_13_1"/>
<name>A4S2P7_OSTLU</name>
<evidence type="ECO:0000256" key="8">
    <source>
        <dbReference type="ARBA" id="ARBA00048679"/>
    </source>
</evidence>
<dbReference type="EMBL" id="CP000589">
    <property type="protein sequence ID" value="ABO98079.1"/>
    <property type="molecule type" value="Genomic_DNA"/>
</dbReference>
<keyword evidence="3" id="KW-0808">Transferase</keyword>
<organism evidence="13 14">
    <name type="scientific">Ostreococcus lucimarinus (strain CCE9901)</name>
    <dbReference type="NCBI Taxonomy" id="436017"/>
    <lineage>
        <taxon>Eukaryota</taxon>
        <taxon>Viridiplantae</taxon>
        <taxon>Chlorophyta</taxon>
        <taxon>Mamiellophyceae</taxon>
        <taxon>Mamiellales</taxon>
        <taxon>Bathycoccaceae</taxon>
        <taxon>Ostreococcus</taxon>
    </lineage>
</organism>
<feature type="binding site" evidence="9">
    <location>
        <position position="94"/>
    </location>
    <ligand>
        <name>ATP</name>
        <dbReference type="ChEBI" id="CHEBI:30616"/>
    </ligand>
</feature>
<dbReference type="KEGG" id="olu:OSTLU_25047"/>
<dbReference type="eggNOG" id="KOG1290">
    <property type="taxonomic scope" value="Eukaryota"/>
</dbReference>
<proteinExistence type="inferred from homology"/>
<evidence type="ECO:0000256" key="7">
    <source>
        <dbReference type="ARBA" id="ARBA00047899"/>
    </source>
</evidence>
<dbReference type="GO" id="GO:0005524">
    <property type="term" value="F:ATP binding"/>
    <property type="evidence" value="ECO:0007669"/>
    <property type="project" value="UniProtKB-UniRule"/>
</dbReference>
<evidence type="ECO:0000256" key="3">
    <source>
        <dbReference type="ARBA" id="ARBA00022679"/>
    </source>
</evidence>
<protein>
    <recommendedName>
        <fullName evidence="1">non-specific serine/threonine protein kinase</fullName>
        <ecNumber evidence="1">2.7.11.1</ecNumber>
    </recommendedName>
</protein>
<evidence type="ECO:0000259" key="12">
    <source>
        <dbReference type="PROSITE" id="PS50011"/>
    </source>
</evidence>
<keyword evidence="6 9" id="KW-0067">ATP-binding</keyword>
<keyword evidence="2 10" id="KW-0723">Serine/threonine-protein kinase</keyword>
<comment type="similarity">
    <text evidence="10">Belongs to the protein kinase superfamily.</text>
</comment>
<dbReference type="InterPro" id="IPR017441">
    <property type="entry name" value="Protein_kinase_ATP_BS"/>
</dbReference>
<comment type="catalytic activity">
    <reaction evidence="8">
        <text>L-seryl-[protein] + ATP = O-phospho-L-seryl-[protein] + ADP + H(+)</text>
        <dbReference type="Rhea" id="RHEA:17989"/>
        <dbReference type="Rhea" id="RHEA-COMP:9863"/>
        <dbReference type="Rhea" id="RHEA-COMP:11604"/>
        <dbReference type="ChEBI" id="CHEBI:15378"/>
        <dbReference type="ChEBI" id="CHEBI:29999"/>
        <dbReference type="ChEBI" id="CHEBI:30616"/>
        <dbReference type="ChEBI" id="CHEBI:83421"/>
        <dbReference type="ChEBI" id="CHEBI:456216"/>
        <dbReference type="EC" id="2.7.11.1"/>
    </reaction>
</comment>
<dbReference type="InterPro" id="IPR011009">
    <property type="entry name" value="Kinase-like_dom_sf"/>
</dbReference>
<reference evidence="13 14" key="1">
    <citation type="journal article" date="2007" name="Proc. Natl. Acad. Sci. U.S.A.">
        <title>The tiny eukaryote Ostreococcus provides genomic insights into the paradox of plankton speciation.</title>
        <authorList>
            <person name="Palenik B."/>
            <person name="Grimwood J."/>
            <person name="Aerts A."/>
            <person name="Rouze P."/>
            <person name="Salamov A."/>
            <person name="Putnam N."/>
            <person name="Dupont C."/>
            <person name="Jorgensen R."/>
            <person name="Derelle E."/>
            <person name="Rombauts S."/>
            <person name="Zhou K."/>
            <person name="Otillar R."/>
            <person name="Merchant S.S."/>
            <person name="Podell S."/>
            <person name="Gaasterland T."/>
            <person name="Napoli C."/>
            <person name="Gendler K."/>
            <person name="Manuell A."/>
            <person name="Tai V."/>
            <person name="Vallon O."/>
            <person name="Piganeau G."/>
            <person name="Jancek S."/>
            <person name="Heijde M."/>
            <person name="Jabbari K."/>
            <person name="Bowler C."/>
            <person name="Lohr M."/>
            <person name="Robbens S."/>
            <person name="Werner G."/>
            <person name="Dubchak I."/>
            <person name="Pazour G.J."/>
            <person name="Ren Q."/>
            <person name="Paulsen I."/>
            <person name="Delwiche C."/>
            <person name="Schmutz J."/>
            <person name="Rokhsar D."/>
            <person name="Van de Peer Y."/>
            <person name="Moreau H."/>
            <person name="Grigoriev I.V."/>
        </authorList>
    </citation>
    <scope>NUCLEOTIDE SEQUENCE [LARGE SCALE GENOMIC DNA]</scope>
    <source>
        <strain evidence="13 14">CCE9901</strain>
    </source>
</reference>
<dbReference type="Proteomes" id="UP000001568">
    <property type="component" value="Chromosome 9"/>
</dbReference>
<feature type="domain" description="Protein kinase" evidence="12">
    <location>
        <begin position="55"/>
        <end position="410"/>
    </location>
</feature>
<dbReference type="GO" id="GO:0050684">
    <property type="term" value="P:regulation of mRNA processing"/>
    <property type="evidence" value="ECO:0007669"/>
    <property type="project" value="TreeGrafter"/>
</dbReference>
<comment type="catalytic activity">
    <reaction evidence="7">
        <text>L-threonyl-[protein] + ATP = O-phospho-L-threonyl-[protein] + ADP + H(+)</text>
        <dbReference type="Rhea" id="RHEA:46608"/>
        <dbReference type="Rhea" id="RHEA-COMP:11060"/>
        <dbReference type="Rhea" id="RHEA-COMP:11605"/>
        <dbReference type="ChEBI" id="CHEBI:15378"/>
        <dbReference type="ChEBI" id="CHEBI:30013"/>
        <dbReference type="ChEBI" id="CHEBI:30616"/>
        <dbReference type="ChEBI" id="CHEBI:61977"/>
        <dbReference type="ChEBI" id="CHEBI:456216"/>
        <dbReference type="EC" id="2.7.11.1"/>
    </reaction>
</comment>
<dbReference type="GO" id="GO:0004674">
    <property type="term" value="F:protein serine/threonine kinase activity"/>
    <property type="evidence" value="ECO:0007669"/>
    <property type="project" value="UniProtKB-KW"/>
</dbReference>
<feature type="region of interest" description="Disordered" evidence="11">
    <location>
        <begin position="1"/>
        <end position="43"/>
    </location>
</feature>
<dbReference type="STRING" id="436017.A4S2P7"/>
<dbReference type="SMART" id="SM00220">
    <property type="entry name" value="S_TKc"/>
    <property type="match status" value="1"/>
</dbReference>
<accession>A4S2P7</accession>
<dbReference type="InterPro" id="IPR008271">
    <property type="entry name" value="Ser/Thr_kinase_AS"/>
</dbReference>
<keyword evidence="14" id="KW-1185">Reference proteome</keyword>
<dbReference type="PROSITE" id="PS50011">
    <property type="entry name" value="PROTEIN_KINASE_DOM"/>
    <property type="match status" value="1"/>
</dbReference>
<evidence type="ECO:0000256" key="9">
    <source>
        <dbReference type="PROSITE-ProRule" id="PRU10141"/>
    </source>
</evidence>
<evidence type="ECO:0000256" key="4">
    <source>
        <dbReference type="ARBA" id="ARBA00022741"/>
    </source>
</evidence>
<keyword evidence="4 9" id="KW-0547">Nucleotide-binding</keyword>
<gene>
    <name evidence="13" type="ORF">OSTLU_25047</name>
</gene>
<feature type="compositionally biased region" description="Basic residues" evidence="11">
    <location>
        <begin position="214"/>
        <end position="227"/>
    </location>
</feature>
<evidence type="ECO:0000256" key="11">
    <source>
        <dbReference type="SAM" id="MobiDB-lite"/>
    </source>
</evidence>
<feature type="compositionally biased region" description="Basic and acidic residues" evidence="11">
    <location>
        <begin position="12"/>
        <end position="21"/>
    </location>
</feature>
<evidence type="ECO:0000313" key="14">
    <source>
        <dbReference type="Proteomes" id="UP000001568"/>
    </source>
</evidence>
<evidence type="ECO:0000256" key="5">
    <source>
        <dbReference type="ARBA" id="ARBA00022777"/>
    </source>
</evidence>
<dbReference type="GeneID" id="5003776"/>
<dbReference type="Gene3D" id="3.30.200.20">
    <property type="entry name" value="Phosphorylase Kinase, domain 1"/>
    <property type="match status" value="1"/>
</dbReference>
<sequence>MTRSSSDTSSSDARDVDDVDSRSASSSDEDEGTDGYKRGGYHPVSIGERYNDDRYVVVKKLGWGHFSTCWLVEDARARGASGEDGAVKTLRALKIQKSSGSYTEAARDEIEILKQVKEGDTGDGDEATNVVCLYDSFTHEGPNGTHVCMVFDVLGDNLLTLIKRYEYLGVPLLGVKALTRAMLKGLRYLHGKKNIIHTDLKPENVLLTFKLPEKKRRRKKRGKSSKKKATEDEAKPTIESQIEALDNLDAKICDLGNACWVDRQFTQDIQTRQYRSPEVILGAKYDTSADIWSLACIVFELATGDVLFDPRSGKDYDRDEDHLALMMELIGRMPKHLALSGKYSKEFFNRNGELRHIRSLKFWPCERVLMEKYNMSETDSKELSDFLSPMLDFNPSKRASAEQMLEHPWLQF</sequence>
<dbReference type="CDD" id="cd14136">
    <property type="entry name" value="STKc_SRPK"/>
    <property type="match status" value="1"/>
</dbReference>
<dbReference type="Gene3D" id="1.10.510.10">
    <property type="entry name" value="Transferase(Phosphotransferase) domain 1"/>
    <property type="match status" value="1"/>
</dbReference>
<dbReference type="EC" id="2.7.11.1" evidence="1"/>
<dbReference type="PANTHER" id="PTHR47634:SF9">
    <property type="entry name" value="PROTEIN KINASE DOMAIN-CONTAINING PROTEIN-RELATED"/>
    <property type="match status" value="1"/>
</dbReference>
<feature type="compositionally biased region" description="Low complexity" evidence="11">
    <location>
        <begin position="1"/>
        <end position="11"/>
    </location>
</feature>
<dbReference type="Gramene" id="ABO98079">
    <property type="protein sequence ID" value="ABO98079"/>
    <property type="gene ID" value="OSTLU_25047"/>
</dbReference>